<evidence type="ECO:0000313" key="1">
    <source>
        <dbReference type="RefSeq" id="XP_016470359.1"/>
    </source>
</evidence>
<dbReference type="KEGG" id="nta:107792637"/>
<organism evidence="1">
    <name type="scientific">Nicotiana tabacum</name>
    <name type="common">Common tobacco</name>
    <dbReference type="NCBI Taxonomy" id="4097"/>
    <lineage>
        <taxon>Eukaryota</taxon>
        <taxon>Viridiplantae</taxon>
        <taxon>Streptophyta</taxon>
        <taxon>Embryophyta</taxon>
        <taxon>Tracheophyta</taxon>
        <taxon>Spermatophyta</taxon>
        <taxon>Magnoliopsida</taxon>
        <taxon>eudicotyledons</taxon>
        <taxon>Gunneridae</taxon>
        <taxon>Pentapetalae</taxon>
        <taxon>asterids</taxon>
        <taxon>lamiids</taxon>
        <taxon>Solanales</taxon>
        <taxon>Solanaceae</taxon>
        <taxon>Nicotianoideae</taxon>
        <taxon>Nicotianeae</taxon>
        <taxon>Nicotiana</taxon>
    </lineage>
</organism>
<dbReference type="PANTHER" id="PTHR46148:SF58">
    <property type="entry name" value="RETROTRANSPOSON PROTEIN"/>
    <property type="match status" value="1"/>
</dbReference>
<proteinExistence type="predicted"/>
<protein>
    <submittedName>
        <fullName evidence="1">Uncharacterized protein</fullName>
    </submittedName>
</protein>
<dbReference type="PANTHER" id="PTHR46148">
    <property type="entry name" value="CHROMO DOMAIN-CONTAINING PROTEIN"/>
    <property type="match status" value="1"/>
</dbReference>
<name>A0A1S4A184_TOBAC</name>
<accession>A0A1S4A184</accession>
<gene>
    <name evidence="1" type="primary">LOC107792637</name>
</gene>
<dbReference type="OrthoDB" id="1304759at2759"/>
<dbReference type="PaxDb" id="4097-A0A1S4A184"/>
<sequence length="139" mass="15761">MRVRDTDAEISTLQSIPEVREYTDVSPDELPRIPRERDMEFSIDLLPRTQPISIPPYSMAPAELKESLIEWLDVGKSGIQGPDLIQQAIEKCIGDPTQVVPVDDAHITEDLSYEEVLVAILDREIRKLRNKEVALVKVL</sequence>
<reference evidence="1" key="1">
    <citation type="submission" date="2025-08" db="UniProtKB">
        <authorList>
            <consortium name="RefSeq"/>
        </authorList>
    </citation>
    <scope>IDENTIFICATION</scope>
</reference>
<dbReference type="AlphaFoldDB" id="A0A1S4A184"/>
<dbReference type="RefSeq" id="XP_016470359.1">
    <property type="nucleotide sequence ID" value="XM_016614873.1"/>
</dbReference>